<comment type="caution">
    <text evidence="3">The sequence shown here is derived from an EMBL/GenBank/DDBJ whole genome shotgun (WGS) entry which is preliminary data.</text>
</comment>
<dbReference type="PANTHER" id="PTHR33327">
    <property type="entry name" value="ENDONUCLEASE"/>
    <property type="match status" value="1"/>
</dbReference>
<name>A0AAD7Y973_MYTSE</name>
<feature type="region of interest" description="Disordered" evidence="1">
    <location>
        <begin position="203"/>
        <end position="234"/>
    </location>
</feature>
<dbReference type="InterPro" id="IPR055469">
    <property type="entry name" value="DUF7041"/>
</dbReference>
<accession>A0AAD7Y973</accession>
<dbReference type="EMBL" id="JARGEI010000027">
    <property type="protein sequence ID" value="KAJ8707646.1"/>
    <property type="molecule type" value="Genomic_DNA"/>
</dbReference>
<keyword evidence="4" id="KW-1185">Reference proteome</keyword>
<feature type="domain" description="DUF7041" evidence="2">
    <location>
        <begin position="23"/>
        <end position="102"/>
    </location>
</feature>
<evidence type="ECO:0000259" key="2">
    <source>
        <dbReference type="Pfam" id="PF23055"/>
    </source>
</evidence>
<feature type="compositionally biased region" description="Basic residues" evidence="1">
    <location>
        <begin position="216"/>
        <end position="232"/>
    </location>
</feature>
<evidence type="ECO:0000313" key="3">
    <source>
        <dbReference type="EMBL" id="KAJ8707646.1"/>
    </source>
</evidence>
<dbReference type="PANTHER" id="PTHR33327:SF3">
    <property type="entry name" value="RNA-DIRECTED DNA POLYMERASE"/>
    <property type="match status" value="1"/>
</dbReference>
<organism evidence="3 4">
    <name type="scientific">Mythimna separata</name>
    <name type="common">Oriental armyworm</name>
    <name type="synonym">Pseudaletia separata</name>
    <dbReference type="NCBI Taxonomy" id="271217"/>
    <lineage>
        <taxon>Eukaryota</taxon>
        <taxon>Metazoa</taxon>
        <taxon>Ecdysozoa</taxon>
        <taxon>Arthropoda</taxon>
        <taxon>Hexapoda</taxon>
        <taxon>Insecta</taxon>
        <taxon>Pterygota</taxon>
        <taxon>Neoptera</taxon>
        <taxon>Endopterygota</taxon>
        <taxon>Lepidoptera</taxon>
        <taxon>Glossata</taxon>
        <taxon>Ditrysia</taxon>
        <taxon>Noctuoidea</taxon>
        <taxon>Noctuidae</taxon>
        <taxon>Noctuinae</taxon>
        <taxon>Hadenini</taxon>
        <taxon>Mythimna</taxon>
    </lineage>
</organism>
<dbReference type="Pfam" id="PF23055">
    <property type="entry name" value="DUF7041"/>
    <property type="match status" value="1"/>
</dbReference>
<proteinExistence type="predicted"/>
<protein>
    <recommendedName>
        <fullName evidence="2">DUF7041 domain-containing protein</fullName>
    </recommendedName>
</protein>
<evidence type="ECO:0000256" key="1">
    <source>
        <dbReference type="SAM" id="MobiDB-lite"/>
    </source>
</evidence>
<gene>
    <name evidence="3" type="ORF">PYW07_011323</name>
</gene>
<evidence type="ECO:0000313" key="4">
    <source>
        <dbReference type="Proteomes" id="UP001231518"/>
    </source>
</evidence>
<dbReference type="AlphaFoldDB" id="A0AAD7Y973"/>
<reference evidence="3" key="1">
    <citation type="submission" date="2023-03" db="EMBL/GenBank/DDBJ databases">
        <title>Chromosome-level genomes of two armyworms, Mythimna separata and Mythimna loreyi, provide insights into the biosynthesis and reception of sex pheromones.</title>
        <authorList>
            <person name="Zhao H."/>
        </authorList>
    </citation>
    <scope>NUCLEOTIDE SEQUENCE</scope>
    <source>
        <strain evidence="3">BeijingLab</strain>
        <tissue evidence="3">Pupa</tissue>
    </source>
</reference>
<dbReference type="Proteomes" id="UP001231518">
    <property type="component" value="Chromosome 28"/>
</dbReference>
<sequence>MEDKATTDEYVLSPVSITDKIEDFWPRSPELWFVKAEAIINPQKMSDESKYRIILSKLNLEVTEQVADILLNPPKEKKYETLKQKLISVYKESAERQIKKLIGEMELGDQRPSYLLRKMRDLARGKVTDETLKVMWKNHLPPSVRGVLAVTDEEDMEKLASIADKVAETITPIHSVSTVKEERGPANDDMVAAINKLSDRLSKIETDSRGRSRNYGSRRLRSSSRSSSRSRKATAPIDDPNWLCKFHFRYRNRARKCVPPCNWKKKDSKPSEN</sequence>